<sequence length="92" mass="10252">MLCCHIRPAMNVQDVSVRMSQRLRLSLLPTLSLRTAPTPALSLCEVIAILSIRGDGAFLEEEEETLLSPSSPTFQPKDLKMGFPFPAFFLIF</sequence>
<accession>A0ABR0MLN3</accession>
<dbReference type="Proteomes" id="UP001358586">
    <property type="component" value="Chromosome 12"/>
</dbReference>
<comment type="caution">
    <text evidence="1">The sequence shown here is derived from an EMBL/GenBank/DDBJ whole genome shotgun (WGS) entry which is preliminary data.</text>
</comment>
<name>A0ABR0MLN3_GOSAR</name>
<reference evidence="1 2" key="1">
    <citation type="submission" date="2023-03" db="EMBL/GenBank/DDBJ databases">
        <title>WGS of Gossypium arboreum.</title>
        <authorList>
            <person name="Yu D."/>
        </authorList>
    </citation>
    <scope>NUCLEOTIDE SEQUENCE [LARGE SCALE GENOMIC DNA]</scope>
    <source>
        <tissue evidence="1">Leaf</tissue>
    </source>
</reference>
<gene>
    <name evidence="1" type="ORF">PVK06_042783</name>
</gene>
<evidence type="ECO:0000313" key="2">
    <source>
        <dbReference type="Proteomes" id="UP001358586"/>
    </source>
</evidence>
<organism evidence="1 2">
    <name type="scientific">Gossypium arboreum</name>
    <name type="common">Tree cotton</name>
    <name type="synonym">Gossypium nanking</name>
    <dbReference type="NCBI Taxonomy" id="29729"/>
    <lineage>
        <taxon>Eukaryota</taxon>
        <taxon>Viridiplantae</taxon>
        <taxon>Streptophyta</taxon>
        <taxon>Embryophyta</taxon>
        <taxon>Tracheophyta</taxon>
        <taxon>Spermatophyta</taxon>
        <taxon>Magnoliopsida</taxon>
        <taxon>eudicotyledons</taxon>
        <taxon>Gunneridae</taxon>
        <taxon>Pentapetalae</taxon>
        <taxon>rosids</taxon>
        <taxon>malvids</taxon>
        <taxon>Malvales</taxon>
        <taxon>Malvaceae</taxon>
        <taxon>Malvoideae</taxon>
        <taxon>Gossypium</taxon>
    </lineage>
</organism>
<keyword evidence="2" id="KW-1185">Reference proteome</keyword>
<proteinExistence type="predicted"/>
<dbReference type="EMBL" id="JARKNE010000012">
    <property type="protein sequence ID" value="KAK5774921.1"/>
    <property type="molecule type" value="Genomic_DNA"/>
</dbReference>
<protein>
    <submittedName>
        <fullName evidence="1">Uncharacterized protein</fullName>
    </submittedName>
</protein>
<evidence type="ECO:0000313" key="1">
    <source>
        <dbReference type="EMBL" id="KAK5774921.1"/>
    </source>
</evidence>